<accession>A0A388TBZ7</accession>
<organism evidence="3 4">
    <name type="scientific">Termititenax aidoneus</name>
    <dbReference type="NCBI Taxonomy" id="2218524"/>
    <lineage>
        <taxon>Bacteria</taxon>
        <taxon>Bacillati</taxon>
        <taxon>Candidatus Margulisiibacteriota</taxon>
        <taxon>Candidatus Termititenacia</taxon>
        <taxon>Candidatus Termititenacales</taxon>
        <taxon>Candidatus Termititenacaceae</taxon>
        <taxon>Candidatus Termititenax</taxon>
    </lineage>
</organism>
<keyword evidence="2" id="KW-0732">Signal</keyword>
<dbReference type="PROSITE" id="PS51257">
    <property type="entry name" value="PROKAR_LIPOPROTEIN"/>
    <property type="match status" value="1"/>
</dbReference>
<dbReference type="SUPFAM" id="SSF51126">
    <property type="entry name" value="Pectin lyase-like"/>
    <property type="match status" value="1"/>
</dbReference>
<sequence length="459" mass="46552">MKINWQKTFVFLTMLALGLTLAGCGKTASGGGSSGGGGGGGGGGQTQTTLSGDVTTADVQDALNGYDIVNLAVSVDFSANDIEVPANKTLKIAEDVTVTFNYVTLNGTIEVSDGAILVNNDLSNSRGRWQENSSAAIVYKAGSSGYIGAAPFIVPTGEPGLINLERGSLSLKSSDGPDGTIYALNGEAKLNGTFELGGSGHNWADVLDIQSGAELVVADSAKLAVAGNATVTVKGTFINYDSGALENNGNLVVVNGGLFTSKNGLDGNGTVTIEAGAYFYNNGSMIHDAQSLNYVFKPGATYIDNSVNLSNANLPVSIDDIQSLEGNEAYFLKQGATSTGTGKPDPLIVLSPGATLETTKSGGNLVLTFKTVLGEETHFGSQTHNKQRVVAGSGTLVIDGVYGITSGGTLTVDNGATLTIGDGAALNNSGGAVNNNGTVNKLGTGTIAQGNWTGNSPVE</sequence>
<comment type="caution">
    <text evidence="3">The sequence shown here is derived from an EMBL/GenBank/DDBJ whole genome shotgun (WGS) entry which is preliminary data.</text>
</comment>
<feature type="chain" id="PRO_5017447085" evidence="2">
    <location>
        <begin position="23"/>
        <end position="459"/>
    </location>
</feature>
<dbReference type="InterPro" id="IPR011050">
    <property type="entry name" value="Pectin_lyase_fold/virulence"/>
</dbReference>
<proteinExistence type="predicted"/>
<feature type="compositionally biased region" description="Gly residues" evidence="1">
    <location>
        <begin position="32"/>
        <end position="45"/>
    </location>
</feature>
<dbReference type="AlphaFoldDB" id="A0A388TBZ7"/>
<evidence type="ECO:0000256" key="1">
    <source>
        <dbReference type="SAM" id="MobiDB-lite"/>
    </source>
</evidence>
<evidence type="ECO:0000313" key="3">
    <source>
        <dbReference type="EMBL" id="GBR74356.1"/>
    </source>
</evidence>
<keyword evidence="4" id="KW-1185">Reference proteome</keyword>
<feature type="region of interest" description="Disordered" evidence="1">
    <location>
        <begin position="32"/>
        <end position="51"/>
    </location>
</feature>
<feature type="signal peptide" evidence="2">
    <location>
        <begin position="1"/>
        <end position="22"/>
    </location>
</feature>
<evidence type="ECO:0000256" key="2">
    <source>
        <dbReference type="SAM" id="SignalP"/>
    </source>
</evidence>
<protein>
    <submittedName>
        <fullName evidence="3">Uncharacterized protein</fullName>
    </submittedName>
</protein>
<evidence type="ECO:0000313" key="4">
    <source>
        <dbReference type="Proteomes" id="UP000269352"/>
    </source>
</evidence>
<reference evidence="3 4" key="1">
    <citation type="journal article" date="2019" name="ISME J.">
        <title>Genome analyses of uncultured TG2/ZB3 bacteria in 'Margulisbacteria' specifically attached to ectosymbiotic spirochetes of protists in the termite gut.</title>
        <authorList>
            <person name="Utami Y.D."/>
            <person name="Kuwahara H."/>
            <person name="Igai K."/>
            <person name="Murakami T."/>
            <person name="Sugaya K."/>
            <person name="Morikawa T."/>
            <person name="Nagura Y."/>
            <person name="Yuki M."/>
            <person name="Deevong P."/>
            <person name="Inoue T."/>
            <person name="Kihara K."/>
            <person name="Lo N."/>
            <person name="Yamada A."/>
            <person name="Ohkuma M."/>
            <person name="Hongoh Y."/>
        </authorList>
    </citation>
    <scope>NUCLEOTIDE SEQUENCE [LARGE SCALE GENOMIC DNA]</scope>
    <source>
        <strain evidence="3">NkOx7-01</strain>
    </source>
</reference>
<dbReference type="EMBL" id="BGZN01000042">
    <property type="protein sequence ID" value="GBR74356.1"/>
    <property type="molecule type" value="Genomic_DNA"/>
</dbReference>
<gene>
    <name evidence="3" type="ORF">NO1_1547</name>
</gene>
<name>A0A388TBZ7_TERA1</name>
<dbReference type="Proteomes" id="UP000269352">
    <property type="component" value="Unassembled WGS sequence"/>
</dbReference>